<keyword evidence="2" id="KW-1185">Reference proteome</keyword>
<comment type="caution">
    <text evidence="1">The sequence shown here is derived from an EMBL/GenBank/DDBJ whole genome shotgun (WGS) entry which is preliminary data.</text>
</comment>
<dbReference type="Proteomes" id="UP000663866">
    <property type="component" value="Unassembled WGS sequence"/>
</dbReference>
<organism evidence="1 2">
    <name type="scientific">Rotaria magnacalcarata</name>
    <dbReference type="NCBI Taxonomy" id="392030"/>
    <lineage>
        <taxon>Eukaryota</taxon>
        <taxon>Metazoa</taxon>
        <taxon>Spiralia</taxon>
        <taxon>Gnathifera</taxon>
        <taxon>Rotifera</taxon>
        <taxon>Eurotatoria</taxon>
        <taxon>Bdelloidea</taxon>
        <taxon>Philodinida</taxon>
        <taxon>Philodinidae</taxon>
        <taxon>Rotaria</taxon>
    </lineage>
</organism>
<dbReference type="EMBL" id="CAJOBG010057583">
    <property type="protein sequence ID" value="CAF4529370.1"/>
    <property type="molecule type" value="Genomic_DNA"/>
</dbReference>
<sequence>VRYYSYHFNLAIEKAEWPIPGELLNDYVYKQMLELLAILKKLPELDLDTTINSFE</sequence>
<evidence type="ECO:0000313" key="2">
    <source>
        <dbReference type="Proteomes" id="UP000663866"/>
    </source>
</evidence>
<evidence type="ECO:0000313" key="1">
    <source>
        <dbReference type="EMBL" id="CAF4529370.1"/>
    </source>
</evidence>
<name>A0A820XAD2_9BILA</name>
<feature type="non-terminal residue" evidence="1">
    <location>
        <position position="1"/>
    </location>
</feature>
<proteinExistence type="predicted"/>
<reference evidence="1" key="1">
    <citation type="submission" date="2021-02" db="EMBL/GenBank/DDBJ databases">
        <authorList>
            <person name="Nowell W R."/>
        </authorList>
    </citation>
    <scope>NUCLEOTIDE SEQUENCE</scope>
</reference>
<dbReference type="AlphaFoldDB" id="A0A820XAD2"/>
<accession>A0A820XAD2</accession>
<gene>
    <name evidence="1" type="ORF">OVN521_LOCUS42239</name>
</gene>
<protein>
    <submittedName>
        <fullName evidence="1">Uncharacterized protein</fullName>
    </submittedName>
</protein>